<name>A0A1F7L1D5_9BACT</name>
<dbReference type="GO" id="GO:0016887">
    <property type="term" value="F:ATP hydrolysis activity"/>
    <property type="evidence" value="ECO:0007669"/>
    <property type="project" value="InterPro"/>
</dbReference>
<dbReference type="Pfam" id="PF00004">
    <property type="entry name" value="AAA"/>
    <property type="match status" value="1"/>
</dbReference>
<evidence type="ECO:0000313" key="3">
    <source>
        <dbReference type="Proteomes" id="UP000177050"/>
    </source>
</evidence>
<dbReference type="Proteomes" id="UP000177050">
    <property type="component" value="Unassembled WGS sequence"/>
</dbReference>
<dbReference type="GO" id="GO:0005524">
    <property type="term" value="F:ATP binding"/>
    <property type="evidence" value="ECO:0007669"/>
    <property type="project" value="InterPro"/>
</dbReference>
<proteinExistence type="predicted"/>
<dbReference type="EMBL" id="MGBR01000001">
    <property type="protein sequence ID" value="OGK73945.1"/>
    <property type="molecule type" value="Genomic_DNA"/>
</dbReference>
<dbReference type="AlphaFoldDB" id="A0A1F7L1D5"/>
<sequence>MDNKLVLISGSIATGKTTLVKELAKKFNKSIYIDTDIIKWFIQNGYVGEVEVENGIGTMEICLHQHSIAIECTCDIAYRFLNEGYNVFICDLVYTEEFEQKYNVLFNKVKTSNKYKILLTASFDEAKKRGLGNKFGMTDILMKKFISWFDKKSKDGWVIIDTDTLNLKQVFEKITKILN</sequence>
<evidence type="ECO:0000259" key="1">
    <source>
        <dbReference type="Pfam" id="PF00004"/>
    </source>
</evidence>
<dbReference type="SUPFAM" id="SSF52540">
    <property type="entry name" value="P-loop containing nucleoside triphosphate hydrolases"/>
    <property type="match status" value="1"/>
</dbReference>
<protein>
    <recommendedName>
        <fullName evidence="1">ATPase AAA-type core domain-containing protein</fullName>
    </recommendedName>
</protein>
<organism evidence="2 3">
    <name type="scientific">Candidatus Roizmanbacteria bacterium RIFOXYD1_FULL_38_12</name>
    <dbReference type="NCBI Taxonomy" id="1802093"/>
    <lineage>
        <taxon>Bacteria</taxon>
        <taxon>Candidatus Roizmaniibacteriota</taxon>
    </lineage>
</organism>
<reference evidence="2 3" key="1">
    <citation type="journal article" date="2016" name="Nat. Commun.">
        <title>Thousands of microbial genomes shed light on interconnected biogeochemical processes in an aquifer system.</title>
        <authorList>
            <person name="Anantharaman K."/>
            <person name="Brown C.T."/>
            <person name="Hug L.A."/>
            <person name="Sharon I."/>
            <person name="Castelle C.J."/>
            <person name="Probst A.J."/>
            <person name="Thomas B.C."/>
            <person name="Singh A."/>
            <person name="Wilkins M.J."/>
            <person name="Karaoz U."/>
            <person name="Brodie E.L."/>
            <person name="Williams K.H."/>
            <person name="Hubbard S.S."/>
            <person name="Banfield J.F."/>
        </authorList>
    </citation>
    <scope>NUCLEOTIDE SEQUENCE [LARGE SCALE GENOMIC DNA]</scope>
</reference>
<evidence type="ECO:0000313" key="2">
    <source>
        <dbReference type="EMBL" id="OGK73945.1"/>
    </source>
</evidence>
<dbReference type="InterPro" id="IPR027417">
    <property type="entry name" value="P-loop_NTPase"/>
</dbReference>
<comment type="caution">
    <text evidence="2">The sequence shown here is derived from an EMBL/GenBank/DDBJ whole genome shotgun (WGS) entry which is preliminary data.</text>
</comment>
<gene>
    <name evidence="2" type="ORF">A3K52_04165</name>
</gene>
<dbReference type="Gene3D" id="3.40.50.300">
    <property type="entry name" value="P-loop containing nucleotide triphosphate hydrolases"/>
    <property type="match status" value="1"/>
</dbReference>
<dbReference type="InterPro" id="IPR003959">
    <property type="entry name" value="ATPase_AAA_core"/>
</dbReference>
<dbReference type="CDD" id="cd02019">
    <property type="entry name" value="NK"/>
    <property type="match status" value="1"/>
</dbReference>
<accession>A0A1F7L1D5</accession>
<feature type="domain" description="ATPase AAA-type core" evidence="1">
    <location>
        <begin position="6"/>
        <end position="160"/>
    </location>
</feature>